<dbReference type="PROSITE" id="PS50011">
    <property type="entry name" value="PROTEIN_KINASE_DOM"/>
    <property type="match status" value="1"/>
</dbReference>
<dbReference type="SUPFAM" id="SSF56112">
    <property type="entry name" value="Protein kinase-like (PK-like)"/>
    <property type="match status" value="1"/>
</dbReference>
<evidence type="ECO:0000313" key="4">
    <source>
        <dbReference type="Proteomes" id="UP001174909"/>
    </source>
</evidence>
<dbReference type="Gene3D" id="1.10.510.10">
    <property type="entry name" value="Transferase(Phosphotransferase) domain 1"/>
    <property type="match status" value="1"/>
</dbReference>
<dbReference type="EMBL" id="CASHTH010001117">
    <property type="protein sequence ID" value="CAI8011723.1"/>
    <property type="molecule type" value="Genomic_DNA"/>
</dbReference>
<evidence type="ECO:0000313" key="3">
    <source>
        <dbReference type="EMBL" id="CAI8011723.1"/>
    </source>
</evidence>
<protein>
    <recommendedName>
        <fullName evidence="2">Protein kinase domain-containing protein</fullName>
    </recommendedName>
</protein>
<organism evidence="3 4">
    <name type="scientific">Geodia barretti</name>
    <name type="common">Barrett's horny sponge</name>
    <dbReference type="NCBI Taxonomy" id="519541"/>
    <lineage>
        <taxon>Eukaryota</taxon>
        <taxon>Metazoa</taxon>
        <taxon>Porifera</taxon>
        <taxon>Demospongiae</taxon>
        <taxon>Heteroscleromorpha</taxon>
        <taxon>Tetractinellida</taxon>
        <taxon>Astrophorina</taxon>
        <taxon>Geodiidae</taxon>
        <taxon>Geodia</taxon>
    </lineage>
</organism>
<name>A0AA35W863_GEOBA</name>
<dbReference type="GO" id="GO:0005524">
    <property type="term" value="F:ATP binding"/>
    <property type="evidence" value="ECO:0007669"/>
    <property type="project" value="InterPro"/>
</dbReference>
<dbReference type="PANTHER" id="PTHR45707">
    <property type="entry name" value="C2 CALCIUM/LIPID-BINDING PLANT PHOSPHORIBOSYLTRANSFERASE FAMILY PROTEIN"/>
    <property type="match status" value="1"/>
</dbReference>
<dbReference type="Pfam" id="PF00069">
    <property type="entry name" value="Pkinase"/>
    <property type="match status" value="1"/>
</dbReference>
<feature type="region of interest" description="Disordered" evidence="1">
    <location>
        <begin position="185"/>
        <end position="210"/>
    </location>
</feature>
<feature type="region of interest" description="Disordered" evidence="1">
    <location>
        <begin position="236"/>
        <end position="275"/>
    </location>
</feature>
<dbReference type="Proteomes" id="UP001174909">
    <property type="component" value="Unassembled WGS sequence"/>
</dbReference>
<feature type="domain" description="Protein kinase" evidence="2">
    <location>
        <begin position="1"/>
        <end position="126"/>
    </location>
</feature>
<proteinExistence type="predicted"/>
<dbReference type="PANTHER" id="PTHR45707:SF71">
    <property type="entry name" value="PROTEIN KINASE DOMAIN-CONTAINING PROTEIN"/>
    <property type="match status" value="1"/>
</dbReference>
<dbReference type="InterPro" id="IPR000719">
    <property type="entry name" value="Prot_kinase_dom"/>
</dbReference>
<comment type="caution">
    <text evidence="3">The sequence shown here is derived from an EMBL/GenBank/DDBJ whole genome shotgun (WGS) entry which is preliminary data.</text>
</comment>
<evidence type="ECO:0000256" key="1">
    <source>
        <dbReference type="SAM" id="MobiDB-lite"/>
    </source>
</evidence>
<dbReference type="InterPro" id="IPR011009">
    <property type="entry name" value="Kinase-like_dom_sf"/>
</dbReference>
<gene>
    <name evidence="3" type="ORF">GBAR_LOCUS7522</name>
</gene>
<reference evidence="3" key="1">
    <citation type="submission" date="2023-03" db="EMBL/GenBank/DDBJ databases">
        <authorList>
            <person name="Steffen K."/>
            <person name="Cardenas P."/>
        </authorList>
    </citation>
    <scope>NUCLEOTIDE SEQUENCE</scope>
</reference>
<accession>A0AA35W863</accession>
<dbReference type="GO" id="GO:0004672">
    <property type="term" value="F:protein kinase activity"/>
    <property type="evidence" value="ECO:0007669"/>
    <property type="project" value="InterPro"/>
</dbReference>
<keyword evidence="4" id="KW-1185">Reference proteome</keyword>
<evidence type="ECO:0000259" key="2">
    <source>
        <dbReference type="PROSITE" id="PS50011"/>
    </source>
</evidence>
<sequence length="275" mass="31338">MSKLVSANRHMSSLTQCPGNMLYMAPEAVDDTKCYTTKLDIFSVGVIIVQIITREFPDPAKRLRQLFLPQFSEPLLQVVPETERRWNHLRLISDSHPLKHVALHCLGQKEQQRPSALELGERLSVLNHSSQSICIAERKSDVQQLREERILTETKAKETQLYKAPKGQLQTTVDTLQKELEAKAMISPNPHKEKGNRATVGQNEAAESPERELLRLREQLEQRDATISYLQRTASVEKDGEILQQQRKHSRSEVDAPKATIKTSTAEVGGMWWKK</sequence>
<dbReference type="AlphaFoldDB" id="A0AA35W863"/>